<dbReference type="Gene3D" id="1.50.10.10">
    <property type="match status" value="1"/>
</dbReference>
<dbReference type="SUPFAM" id="SSF48208">
    <property type="entry name" value="Six-hairpin glycosidases"/>
    <property type="match status" value="1"/>
</dbReference>
<accession>A0A4Q0PPY1</accession>
<dbReference type="STRING" id="1122159.SAMN02745246_01091"/>
<dbReference type="GO" id="GO:0004560">
    <property type="term" value="F:alpha-L-fucosidase activity"/>
    <property type="evidence" value="ECO:0007669"/>
    <property type="project" value="TreeGrafter"/>
</dbReference>
<comment type="caution">
    <text evidence="3">The sequence shown here is derived from an EMBL/GenBank/DDBJ whole genome shotgun (WGS) entry which is preliminary data.</text>
</comment>
<reference evidence="3 4" key="1">
    <citation type="submission" date="2018-07" db="EMBL/GenBank/DDBJ databases">
        <title>Leeuwenhoekiella genomics.</title>
        <authorList>
            <person name="Tahon G."/>
            <person name="Willems A."/>
        </authorList>
    </citation>
    <scope>NUCLEOTIDE SEQUENCE [LARGE SCALE GENOMIC DNA]</scope>
    <source>
        <strain evidence="3 4">LMG 1345</strain>
    </source>
</reference>
<proteinExistence type="predicted"/>
<evidence type="ECO:0000259" key="1">
    <source>
        <dbReference type="Pfam" id="PF21307"/>
    </source>
</evidence>
<evidence type="ECO:0000259" key="2">
    <source>
        <dbReference type="Pfam" id="PF22124"/>
    </source>
</evidence>
<dbReference type="InterPro" id="IPR008928">
    <property type="entry name" value="6-hairpin_glycosidase_sf"/>
</dbReference>
<dbReference type="PANTHER" id="PTHR31084">
    <property type="entry name" value="ALPHA-L-FUCOSIDASE 2"/>
    <property type="match status" value="1"/>
</dbReference>
<dbReference type="InterPro" id="IPR012341">
    <property type="entry name" value="6hp_glycosidase-like_sf"/>
</dbReference>
<dbReference type="InterPro" id="IPR054363">
    <property type="entry name" value="GH95_cat"/>
</dbReference>
<name>A0A4Q0PPY1_9FLAO</name>
<organism evidence="3 4">
    <name type="scientific">Leeuwenhoekiella marinoflava</name>
    <dbReference type="NCBI Taxonomy" id="988"/>
    <lineage>
        <taxon>Bacteria</taxon>
        <taxon>Pseudomonadati</taxon>
        <taxon>Bacteroidota</taxon>
        <taxon>Flavobacteriia</taxon>
        <taxon>Flavobacteriales</taxon>
        <taxon>Flavobacteriaceae</taxon>
        <taxon>Leeuwenhoekiella</taxon>
    </lineage>
</organism>
<feature type="domain" description="Glycosyl hydrolase family 95 catalytic" evidence="2">
    <location>
        <begin position="114"/>
        <end position="248"/>
    </location>
</feature>
<gene>
    <name evidence="3" type="ORF">DSL99_1068</name>
</gene>
<dbReference type="PANTHER" id="PTHR31084:SF0">
    <property type="entry name" value="ALPHA-L-FUCOSIDASE 2"/>
    <property type="match status" value="1"/>
</dbReference>
<dbReference type="Pfam" id="PF22124">
    <property type="entry name" value="Glyco_hydro_95_cat"/>
    <property type="match status" value="1"/>
</dbReference>
<evidence type="ECO:0000313" key="4">
    <source>
        <dbReference type="Proteomes" id="UP000290608"/>
    </source>
</evidence>
<evidence type="ECO:0000313" key="3">
    <source>
        <dbReference type="EMBL" id="RXG32262.1"/>
    </source>
</evidence>
<sequence>MKAQFIFTVLLLLILVCFESYAHEYISLWPEGKMPNSKGLELKHIEERQRVTQISKPGMYSFFLAEEEQNGAAVLILPPGGYQKLTYNLGGFQVAKWLNTHGITAFVLIYRLLNSPLPPMQIGQYGQLQEWIKDWHNPKDKHRHVSHLYGLHPSNQISPFKNPELFSAAQQTLNYRGDKSIGWSMGWKVNFWARLLNGDRAFDLIKTQLHLVEDGTEEDGTYPNLLNAHPPFEIDANLGCTAGISEMLLQSYDEAIHLLTELTASWEGGSIKGLKVRGGFELDLDWENKQFKSVIIQSELGGNCRIRTHTKLVNSSGEPLTEATGENTNPFFQNATITQPLNVSNQNAAQLNIGIYYVYDIVTKKGEILMLSALN</sequence>
<dbReference type="AlphaFoldDB" id="A0A4Q0PPY1"/>
<dbReference type="InterPro" id="IPR049053">
    <property type="entry name" value="AFCA-like_C"/>
</dbReference>
<dbReference type="GO" id="GO:0005975">
    <property type="term" value="P:carbohydrate metabolic process"/>
    <property type="evidence" value="ECO:0007669"/>
    <property type="project" value="InterPro"/>
</dbReference>
<feature type="domain" description="Alpha fucosidase A-like C-terminal" evidence="1">
    <location>
        <begin position="250"/>
        <end position="323"/>
    </location>
</feature>
<dbReference type="Proteomes" id="UP000290608">
    <property type="component" value="Unassembled WGS sequence"/>
</dbReference>
<dbReference type="RefSeq" id="WP_073097982.1">
    <property type="nucleotide sequence ID" value="NZ_QOVL01000004.1"/>
</dbReference>
<protein>
    <submittedName>
        <fullName evidence="3">Uncharacterized protein</fullName>
    </submittedName>
</protein>
<dbReference type="EMBL" id="QOVL01000004">
    <property type="protein sequence ID" value="RXG32262.1"/>
    <property type="molecule type" value="Genomic_DNA"/>
</dbReference>
<dbReference type="Pfam" id="PF21307">
    <property type="entry name" value="Glyco_hydro_95_C"/>
    <property type="match status" value="1"/>
</dbReference>